<reference evidence="2" key="2">
    <citation type="submission" date="2013-04" db="UniProtKB">
        <authorList>
            <consortium name="EnsemblPlants"/>
        </authorList>
    </citation>
    <scope>IDENTIFICATION</scope>
</reference>
<organism evidence="2">
    <name type="scientific">Oryza brachyantha</name>
    <name type="common">malo sina</name>
    <dbReference type="NCBI Taxonomy" id="4533"/>
    <lineage>
        <taxon>Eukaryota</taxon>
        <taxon>Viridiplantae</taxon>
        <taxon>Streptophyta</taxon>
        <taxon>Embryophyta</taxon>
        <taxon>Tracheophyta</taxon>
        <taxon>Spermatophyta</taxon>
        <taxon>Magnoliopsida</taxon>
        <taxon>Liliopsida</taxon>
        <taxon>Poales</taxon>
        <taxon>Poaceae</taxon>
        <taxon>BOP clade</taxon>
        <taxon>Oryzoideae</taxon>
        <taxon>Oryzeae</taxon>
        <taxon>Oryzinae</taxon>
        <taxon>Oryza</taxon>
    </lineage>
</organism>
<dbReference type="EnsemblPlants" id="OB03G40050.1">
    <property type="protein sequence ID" value="OB03G40050.1"/>
    <property type="gene ID" value="OB03G40050"/>
</dbReference>
<protein>
    <submittedName>
        <fullName evidence="2">Uncharacterized protein</fullName>
    </submittedName>
</protein>
<accession>J3LSH9</accession>
<sequence length="112" mass="12121">MPTKADLETLYGCEGDAAEHAGDAGHADDAAAAAGHHDTCAMLDPDEDGAHVDRHDSVEVSERSSELSGRCAREPMTLAFLTMPLRWPCHATARSMTAETLITSSRRQRYHT</sequence>
<feature type="region of interest" description="Disordered" evidence="1">
    <location>
        <begin position="40"/>
        <end position="69"/>
    </location>
</feature>
<proteinExistence type="predicted"/>
<dbReference type="Proteomes" id="UP000006038">
    <property type="component" value="Chromosome 3"/>
</dbReference>
<evidence type="ECO:0000313" key="2">
    <source>
        <dbReference type="EnsemblPlants" id="OB03G40050.1"/>
    </source>
</evidence>
<keyword evidence="3" id="KW-1185">Reference proteome</keyword>
<name>J3LSH9_ORYBR</name>
<reference evidence="2" key="1">
    <citation type="journal article" date="2013" name="Nat. Commun.">
        <title>Whole-genome sequencing of Oryza brachyantha reveals mechanisms underlying Oryza genome evolution.</title>
        <authorList>
            <person name="Chen J."/>
            <person name="Huang Q."/>
            <person name="Gao D."/>
            <person name="Wang J."/>
            <person name="Lang Y."/>
            <person name="Liu T."/>
            <person name="Li B."/>
            <person name="Bai Z."/>
            <person name="Luis Goicoechea J."/>
            <person name="Liang C."/>
            <person name="Chen C."/>
            <person name="Zhang W."/>
            <person name="Sun S."/>
            <person name="Liao Y."/>
            <person name="Zhang X."/>
            <person name="Yang L."/>
            <person name="Song C."/>
            <person name="Wang M."/>
            <person name="Shi J."/>
            <person name="Liu G."/>
            <person name="Liu J."/>
            <person name="Zhou H."/>
            <person name="Zhou W."/>
            <person name="Yu Q."/>
            <person name="An N."/>
            <person name="Chen Y."/>
            <person name="Cai Q."/>
            <person name="Wang B."/>
            <person name="Liu B."/>
            <person name="Min J."/>
            <person name="Huang Y."/>
            <person name="Wu H."/>
            <person name="Li Z."/>
            <person name="Zhang Y."/>
            <person name="Yin Y."/>
            <person name="Song W."/>
            <person name="Jiang J."/>
            <person name="Jackson S.A."/>
            <person name="Wing R.A."/>
            <person name="Wang J."/>
            <person name="Chen M."/>
        </authorList>
    </citation>
    <scope>NUCLEOTIDE SEQUENCE [LARGE SCALE GENOMIC DNA]</scope>
    <source>
        <strain evidence="2">cv. IRGC 101232</strain>
    </source>
</reference>
<dbReference type="HOGENOM" id="CLU_2149735_0_0_1"/>
<dbReference type="Gramene" id="OB03G40050.1">
    <property type="protein sequence ID" value="OB03G40050.1"/>
    <property type="gene ID" value="OB03G40050"/>
</dbReference>
<feature type="compositionally biased region" description="Basic and acidic residues" evidence="1">
    <location>
        <begin position="48"/>
        <end position="65"/>
    </location>
</feature>
<dbReference type="AlphaFoldDB" id="J3LSH9"/>
<evidence type="ECO:0000313" key="3">
    <source>
        <dbReference type="Proteomes" id="UP000006038"/>
    </source>
</evidence>
<evidence type="ECO:0000256" key="1">
    <source>
        <dbReference type="SAM" id="MobiDB-lite"/>
    </source>
</evidence>